<protein>
    <submittedName>
        <fullName evidence="1">Uncharacterized protein</fullName>
    </submittedName>
</protein>
<reference evidence="1" key="2">
    <citation type="journal article" date="2015" name="Data Brief">
        <title>Shoot transcriptome of the giant reed, Arundo donax.</title>
        <authorList>
            <person name="Barrero R.A."/>
            <person name="Guerrero F.D."/>
            <person name="Moolhuijzen P."/>
            <person name="Goolsby J.A."/>
            <person name="Tidwell J."/>
            <person name="Bellgard S.E."/>
            <person name="Bellgard M.I."/>
        </authorList>
    </citation>
    <scope>NUCLEOTIDE SEQUENCE</scope>
    <source>
        <tissue evidence="1">Shoot tissue taken approximately 20 cm above the soil surface</tissue>
    </source>
</reference>
<name>A0A0A8YHZ7_ARUDO</name>
<reference evidence="1" key="1">
    <citation type="submission" date="2014-09" db="EMBL/GenBank/DDBJ databases">
        <authorList>
            <person name="Magalhaes I.L.F."/>
            <person name="Oliveira U."/>
            <person name="Santos F.R."/>
            <person name="Vidigal T.H.D.A."/>
            <person name="Brescovit A.D."/>
            <person name="Santos A.J."/>
        </authorList>
    </citation>
    <scope>NUCLEOTIDE SEQUENCE</scope>
    <source>
        <tissue evidence="1">Shoot tissue taken approximately 20 cm above the soil surface</tissue>
    </source>
</reference>
<accession>A0A0A8YHZ7</accession>
<proteinExistence type="predicted"/>
<organism evidence="1">
    <name type="scientific">Arundo donax</name>
    <name type="common">Giant reed</name>
    <name type="synonym">Donax arundinaceus</name>
    <dbReference type="NCBI Taxonomy" id="35708"/>
    <lineage>
        <taxon>Eukaryota</taxon>
        <taxon>Viridiplantae</taxon>
        <taxon>Streptophyta</taxon>
        <taxon>Embryophyta</taxon>
        <taxon>Tracheophyta</taxon>
        <taxon>Spermatophyta</taxon>
        <taxon>Magnoliopsida</taxon>
        <taxon>Liliopsida</taxon>
        <taxon>Poales</taxon>
        <taxon>Poaceae</taxon>
        <taxon>PACMAD clade</taxon>
        <taxon>Arundinoideae</taxon>
        <taxon>Arundineae</taxon>
        <taxon>Arundo</taxon>
    </lineage>
</organism>
<sequence length="38" mass="4424">MIDVSLVEHLGNKGRKEIVNGLNGSFIFMMIMQWDDER</sequence>
<evidence type="ECO:0000313" key="1">
    <source>
        <dbReference type="EMBL" id="JAD22487.1"/>
    </source>
</evidence>
<dbReference type="EMBL" id="GBRH01275408">
    <property type="protein sequence ID" value="JAD22487.1"/>
    <property type="molecule type" value="Transcribed_RNA"/>
</dbReference>
<dbReference type="AlphaFoldDB" id="A0A0A8YHZ7"/>